<feature type="compositionally biased region" description="Basic and acidic residues" evidence="1">
    <location>
        <begin position="1"/>
        <end position="10"/>
    </location>
</feature>
<dbReference type="EMBL" id="PJQD01000002">
    <property type="protein sequence ID" value="POY76609.1"/>
    <property type="molecule type" value="Genomic_DNA"/>
</dbReference>
<evidence type="ECO:0000313" key="3">
    <source>
        <dbReference type="EMBL" id="POY76609.1"/>
    </source>
</evidence>
<feature type="compositionally biased region" description="Polar residues" evidence="1">
    <location>
        <begin position="40"/>
        <end position="61"/>
    </location>
</feature>
<gene>
    <name evidence="3" type="ORF">BMF94_0199</name>
</gene>
<dbReference type="GO" id="GO:0031624">
    <property type="term" value="F:ubiquitin conjugating enzyme binding"/>
    <property type="evidence" value="ECO:0007669"/>
    <property type="project" value="TreeGrafter"/>
</dbReference>
<dbReference type="STRING" id="741276.A0A2S5BIK7"/>
<dbReference type="InterPro" id="IPR003892">
    <property type="entry name" value="CUE"/>
</dbReference>
<dbReference type="PROSITE" id="PS51140">
    <property type="entry name" value="CUE"/>
    <property type="match status" value="1"/>
</dbReference>
<dbReference type="InterPro" id="IPR009060">
    <property type="entry name" value="UBA-like_sf"/>
</dbReference>
<dbReference type="Proteomes" id="UP000237144">
    <property type="component" value="Unassembled WGS sequence"/>
</dbReference>
<dbReference type="OrthoDB" id="9942608at2759"/>
<dbReference type="SMART" id="SM00546">
    <property type="entry name" value="CUE"/>
    <property type="match status" value="1"/>
</dbReference>
<dbReference type="CDD" id="cd14279">
    <property type="entry name" value="CUE"/>
    <property type="match status" value="1"/>
</dbReference>
<dbReference type="Gene3D" id="1.10.8.10">
    <property type="entry name" value="DNA helicase RuvA subunit, C-terminal domain"/>
    <property type="match status" value="1"/>
</dbReference>
<dbReference type="GO" id="GO:0043130">
    <property type="term" value="F:ubiquitin binding"/>
    <property type="evidence" value="ECO:0007669"/>
    <property type="project" value="InterPro"/>
</dbReference>
<dbReference type="SUPFAM" id="SSF46934">
    <property type="entry name" value="UBA-like"/>
    <property type="match status" value="1"/>
</dbReference>
<dbReference type="AlphaFoldDB" id="A0A2S5BIK7"/>
<dbReference type="GO" id="GO:0006511">
    <property type="term" value="P:ubiquitin-dependent protein catabolic process"/>
    <property type="evidence" value="ECO:0007669"/>
    <property type="project" value="TreeGrafter"/>
</dbReference>
<organism evidence="3 4">
    <name type="scientific">Rhodotorula taiwanensis</name>
    <dbReference type="NCBI Taxonomy" id="741276"/>
    <lineage>
        <taxon>Eukaryota</taxon>
        <taxon>Fungi</taxon>
        <taxon>Dikarya</taxon>
        <taxon>Basidiomycota</taxon>
        <taxon>Pucciniomycotina</taxon>
        <taxon>Microbotryomycetes</taxon>
        <taxon>Sporidiobolales</taxon>
        <taxon>Sporidiobolaceae</taxon>
        <taxon>Rhodotorula</taxon>
    </lineage>
</organism>
<feature type="region of interest" description="Disordered" evidence="1">
    <location>
        <begin position="302"/>
        <end position="498"/>
    </location>
</feature>
<dbReference type="GO" id="GO:0005737">
    <property type="term" value="C:cytoplasm"/>
    <property type="evidence" value="ECO:0007669"/>
    <property type="project" value="TreeGrafter"/>
</dbReference>
<sequence>MASAATHERSPSLTSPADLSGEAGESKDAVETTAPLVTKPATSASETRGSASPVGSETARTGTGAIGSSAASPTGAQRGGADVMTSSAAADEEPAPHGTETPRDPKVDQLRALFPNVDLEIVETVLAASGGSLDEATEQLLILSDPSYKPDPVEMSQLEADEEFARQLAQEDEALVAEQRRQRAATRQAASAASGTAAPDGVSRPLAYQPYVPRSRRGTTNSGMSALSPTISPSSTSWEPPAQADQQRDVHSPGPRGRTAQDEIQEELAEIGEQISKFAEQGKKTFSSLFSKVKEGVAKMDDAIVRSASPPSQPSQASAPPPLPRKDTYSPFPSPSLASGSSPASRPPPSNTTLSVVPDKLPRPDSYTSTRSLSPVPPPASTAVAPVGANGSALDAKEPAKATPPSTLKPVAVPGFLPRQSFSLLDADKNKSSGGAKGTADAAPKAGDAKDYGDGADASGNRTRKESSGLLAAPNHRLEDSDDDDELEYSKSPFEDDD</sequence>
<dbReference type="Pfam" id="PF02845">
    <property type="entry name" value="CUE"/>
    <property type="match status" value="1"/>
</dbReference>
<feature type="compositionally biased region" description="Polar residues" evidence="1">
    <location>
        <begin position="218"/>
        <end position="238"/>
    </location>
</feature>
<reference evidence="3 4" key="1">
    <citation type="journal article" date="2018" name="Front. Microbiol.">
        <title>Prospects for Fungal Bioremediation of Acidic Radioactive Waste Sites: Characterization and Genome Sequence of Rhodotorula taiwanensis MD1149.</title>
        <authorList>
            <person name="Tkavc R."/>
            <person name="Matrosova V.Y."/>
            <person name="Grichenko O.E."/>
            <person name="Gostincar C."/>
            <person name="Volpe R.P."/>
            <person name="Klimenkova P."/>
            <person name="Gaidamakova E.K."/>
            <person name="Zhou C.E."/>
            <person name="Stewart B.J."/>
            <person name="Lyman M.G."/>
            <person name="Malfatti S.A."/>
            <person name="Rubinfeld B."/>
            <person name="Courtot M."/>
            <person name="Singh J."/>
            <person name="Dalgard C.L."/>
            <person name="Hamilton T."/>
            <person name="Frey K.G."/>
            <person name="Gunde-Cimerman N."/>
            <person name="Dugan L."/>
            <person name="Daly M.J."/>
        </authorList>
    </citation>
    <scope>NUCLEOTIDE SEQUENCE [LARGE SCALE GENOMIC DNA]</scope>
    <source>
        <strain evidence="3 4">MD1149</strain>
    </source>
</reference>
<evidence type="ECO:0000256" key="1">
    <source>
        <dbReference type="SAM" id="MobiDB-lite"/>
    </source>
</evidence>
<evidence type="ECO:0000313" key="4">
    <source>
        <dbReference type="Proteomes" id="UP000237144"/>
    </source>
</evidence>
<feature type="region of interest" description="Disordered" evidence="1">
    <location>
        <begin position="1"/>
        <end position="108"/>
    </location>
</feature>
<feature type="compositionally biased region" description="Low complexity" evidence="1">
    <location>
        <begin position="185"/>
        <end position="198"/>
    </location>
</feature>
<dbReference type="PANTHER" id="PTHR16461:SF5">
    <property type="entry name" value="TOLL-INTERACTING PROTEIN"/>
    <property type="match status" value="1"/>
</dbReference>
<name>A0A2S5BIK7_9BASI</name>
<feature type="domain" description="CUE" evidence="2">
    <location>
        <begin position="102"/>
        <end position="145"/>
    </location>
</feature>
<comment type="caution">
    <text evidence="3">The sequence shown here is derived from an EMBL/GenBank/DDBJ whole genome shotgun (WGS) entry which is preliminary data.</text>
</comment>
<feature type="region of interest" description="Disordered" evidence="1">
    <location>
        <begin position="144"/>
        <end position="275"/>
    </location>
</feature>
<proteinExistence type="predicted"/>
<accession>A0A2S5BIK7</accession>
<evidence type="ECO:0000259" key="2">
    <source>
        <dbReference type="PROSITE" id="PS51140"/>
    </source>
</evidence>
<feature type="compositionally biased region" description="Low complexity" evidence="1">
    <location>
        <begin position="335"/>
        <end position="344"/>
    </location>
</feature>
<keyword evidence="4" id="KW-1185">Reference proteome</keyword>
<protein>
    <recommendedName>
        <fullName evidence="2">CUE domain-containing protein</fullName>
    </recommendedName>
</protein>
<dbReference type="PANTHER" id="PTHR16461">
    <property type="entry name" value="TOLL-INTERACTING PROTEIN"/>
    <property type="match status" value="1"/>
</dbReference>
<feature type="compositionally biased region" description="Low complexity" evidence="1">
    <location>
        <begin position="307"/>
        <end position="318"/>
    </location>
</feature>